<dbReference type="Pfam" id="PF03547">
    <property type="entry name" value="Mem_trans"/>
    <property type="match status" value="1"/>
</dbReference>
<evidence type="ECO:0000256" key="1">
    <source>
        <dbReference type="ARBA" id="ARBA00004141"/>
    </source>
</evidence>
<dbReference type="PANTHER" id="PTHR36838">
    <property type="entry name" value="AUXIN EFFLUX CARRIER FAMILY PROTEIN"/>
    <property type="match status" value="1"/>
</dbReference>
<evidence type="ECO:0000256" key="6">
    <source>
        <dbReference type="ARBA" id="ARBA00023136"/>
    </source>
</evidence>
<keyword evidence="3" id="KW-1003">Cell membrane</keyword>
<feature type="transmembrane region" description="Helical" evidence="7">
    <location>
        <begin position="294"/>
        <end position="314"/>
    </location>
</feature>
<accession>A0A0H3G0Y2</accession>
<feature type="transmembrane region" description="Helical" evidence="7">
    <location>
        <begin position="236"/>
        <end position="254"/>
    </location>
</feature>
<dbReference type="Proteomes" id="UP000001494">
    <property type="component" value="Chromosome"/>
</dbReference>
<feature type="transmembrane region" description="Helical" evidence="7">
    <location>
        <begin position="68"/>
        <end position="90"/>
    </location>
</feature>
<dbReference type="OrthoDB" id="9810457at2"/>
<keyword evidence="5 7" id="KW-1133">Transmembrane helix</keyword>
<evidence type="ECO:0000313" key="8">
    <source>
        <dbReference type="EMBL" id="AEH62437.1"/>
    </source>
</evidence>
<reference evidence="8 9" key="1">
    <citation type="journal article" date="2011" name="J. Bacteriol.">
        <title>Genome sequence of the ethanol-producing Zymomonas mobilis subsp. mobilis lectotype strain ATCC 10988.</title>
        <authorList>
            <person name="Pappas K.M."/>
            <person name="Kouvelis V.N."/>
            <person name="Saunders E."/>
            <person name="Brettin T.S."/>
            <person name="Bruce D."/>
            <person name="Detter C."/>
            <person name="Balakireva M."/>
            <person name="Han C.S."/>
            <person name="Savvakis G."/>
            <person name="Kyrpides N.C."/>
            <person name="Typas M.A."/>
        </authorList>
    </citation>
    <scope>NUCLEOTIDE SEQUENCE [LARGE SCALE GENOMIC DNA]</scope>
    <source>
        <strain evidence="9">ATCC 10988 / DSM 424 / CCUG 17860 / LMG 404 / NCIMB 8938 / NRRL B-806 / ZM1</strain>
    </source>
</reference>
<dbReference type="PANTHER" id="PTHR36838:SF1">
    <property type="entry name" value="SLR1864 PROTEIN"/>
    <property type="match status" value="1"/>
</dbReference>
<evidence type="ECO:0000313" key="9">
    <source>
        <dbReference type="Proteomes" id="UP000001494"/>
    </source>
</evidence>
<feature type="transmembrane region" description="Helical" evidence="7">
    <location>
        <begin position="97"/>
        <end position="121"/>
    </location>
</feature>
<dbReference type="GO" id="GO:0016020">
    <property type="term" value="C:membrane"/>
    <property type="evidence" value="ECO:0007669"/>
    <property type="project" value="UniProtKB-SubCell"/>
</dbReference>
<dbReference type="AlphaFoldDB" id="A0A0H3G0Y2"/>
<feature type="transmembrane region" description="Helical" evidence="7">
    <location>
        <begin position="6"/>
        <end position="24"/>
    </location>
</feature>
<feature type="transmembrane region" description="Helical" evidence="7">
    <location>
        <begin position="205"/>
        <end position="224"/>
    </location>
</feature>
<evidence type="ECO:0000256" key="4">
    <source>
        <dbReference type="ARBA" id="ARBA00022692"/>
    </source>
</evidence>
<feature type="transmembrane region" description="Helical" evidence="7">
    <location>
        <begin position="127"/>
        <end position="152"/>
    </location>
</feature>
<gene>
    <name evidence="8" type="ordered locus">Zmob_0592</name>
</gene>
<feature type="transmembrane region" description="Helical" evidence="7">
    <location>
        <begin position="260"/>
        <end position="282"/>
    </location>
</feature>
<sequence length="315" mass="33556">MLEVIISALLPIIITLMIGFFAGWRGEFTANQASTLNKMVLRYALPMTLFSGILSLPKTQILSSGSAAIILLLAMAGGYLITLGIGYFVCQRPVNESALLALSVSAPAVPFVGITVLGHLFGTASTILVSICSLMMNLVQVPVTIFLLSAYSPKKNTDKIATDSSFFSHIRHAFTEPIVIAPILALICVSLSIPFPETLKSSLMLLGKATGGVALFSSGIILFSRKVILSKTVASLVLSKNIIIPTAVWVLASINKTPPLIIEQTTITMAIPSAAITTMLAIRYQLMEQDMASTLFFSTILSIISMGGFILLTAI</sequence>
<dbReference type="InterPro" id="IPR004776">
    <property type="entry name" value="Mem_transp_PIN-like"/>
</dbReference>
<keyword evidence="6 7" id="KW-0472">Membrane</keyword>
<keyword evidence="2" id="KW-0813">Transport</keyword>
<feature type="transmembrane region" description="Helical" evidence="7">
    <location>
        <begin position="36"/>
        <end position="56"/>
    </location>
</feature>
<evidence type="ECO:0000256" key="5">
    <source>
        <dbReference type="ARBA" id="ARBA00022989"/>
    </source>
</evidence>
<dbReference type="EMBL" id="CP002850">
    <property type="protein sequence ID" value="AEH62437.1"/>
    <property type="molecule type" value="Genomic_DNA"/>
</dbReference>
<dbReference type="GeneID" id="79904137"/>
<dbReference type="RefSeq" id="WP_014500603.1">
    <property type="nucleotide sequence ID" value="NC_017262.1"/>
</dbReference>
<evidence type="ECO:0000256" key="7">
    <source>
        <dbReference type="SAM" id="Phobius"/>
    </source>
</evidence>
<dbReference type="HOGENOM" id="CLU_056175_0_3_5"/>
<dbReference type="eggNOG" id="COG0679">
    <property type="taxonomic scope" value="Bacteria"/>
</dbReference>
<comment type="subcellular location">
    <subcellularLocation>
        <location evidence="1">Membrane</location>
        <topology evidence="1">Multi-pass membrane protein</topology>
    </subcellularLocation>
</comment>
<dbReference type="KEGG" id="zmm:Zmob_0592"/>
<dbReference type="GO" id="GO:0055085">
    <property type="term" value="P:transmembrane transport"/>
    <property type="evidence" value="ECO:0007669"/>
    <property type="project" value="InterPro"/>
</dbReference>
<protein>
    <submittedName>
        <fullName evidence="8">Auxin Efflux Carrier</fullName>
    </submittedName>
</protein>
<organism evidence="8 9">
    <name type="scientific">Zymomonas mobilis subsp. mobilis (strain ATCC 10988 / DSM 424 / LMG 404 / NCIMB 8938 / NRRL B-806 / ZM1)</name>
    <dbReference type="NCBI Taxonomy" id="555217"/>
    <lineage>
        <taxon>Bacteria</taxon>
        <taxon>Pseudomonadati</taxon>
        <taxon>Pseudomonadota</taxon>
        <taxon>Alphaproteobacteria</taxon>
        <taxon>Sphingomonadales</taxon>
        <taxon>Zymomonadaceae</taxon>
        <taxon>Zymomonas</taxon>
    </lineage>
</organism>
<name>A0A0H3G0Y2_ZYMMA</name>
<evidence type="ECO:0000256" key="3">
    <source>
        <dbReference type="ARBA" id="ARBA00022475"/>
    </source>
</evidence>
<keyword evidence="4 7" id="KW-0812">Transmembrane</keyword>
<feature type="transmembrane region" description="Helical" evidence="7">
    <location>
        <begin position="173"/>
        <end position="193"/>
    </location>
</feature>
<evidence type="ECO:0000256" key="2">
    <source>
        <dbReference type="ARBA" id="ARBA00022448"/>
    </source>
</evidence>
<proteinExistence type="predicted"/>